<proteinExistence type="predicted"/>
<dbReference type="PROSITE" id="PS50943">
    <property type="entry name" value="HTH_CROC1"/>
    <property type="match status" value="1"/>
</dbReference>
<dbReference type="CDD" id="cd00093">
    <property type="entry name" value="HTH_XRE"/>
    <property type="match status" value="1"/>
</dbReference>
<dbReference type="SUPFAM" id="SSF47413">
    <property type="entry name" value="lambda repressor-like DNA-binding domains"/>
    <property type="match status" value="1"/>
</dbReference>
<evidence type="ECO:0000256" key="1">
    <source>
        <dbReference type="ARBA" id="ARBA00023125"/>
    </source>
</evidence>
<keyword evidence="1" id="KW-0238">DNA-binding</keyword>
<sequence length="82" mass="9285">MKNSNLINARLKKGLTQEELAKMLGYTKAAVSNWENGVSIPRTKDAIAISRILEESVDYLFYAQNEQESHTKINDDKTKKAI</sequence>
<dbReference type="SMART" id="SM00530">
    <property type="entry name" value="HTH_XRE"/>
    <property type="match status" value="1"/>
</dbReference>
<evidence type="ECO:0000313" key="4">
    <source>
        <dbReference type="Proteomes" id="UP001387364"/>
    </source>
</evidence>
<dbReference type="PANTHER" id="PTHR46558">
    <property type="entry name" value="TRACRIPTIONAL REGULATORY PROTEIN-RELATED-RELATED"/>
    <property type="match status" value="1"/>
</dbReference>
<dbReference type="Pfam" id="PF01381">
    <property type="entry name" value="HTH_3"/>
    <property type="match status" value="1"/>
</dbReference>
<dbReference type="PANTHER" id="PTHR46558:SF4">
    <property type="entry name" value="DNA-BIDING PHAGE PROTEIN"/>
    <property type="match status" value="1"/>
</dbReference>
<name>A0ABZ2NAR1_9BACI</name>
<organism evidence="3 4">
    <name type="scientific">Bacillus kandeliae</name>
    <dbReference type="NCBI Taxonomy" id="3129297"/>
    <lineage>
        <taxon>Bacteria</taxon>
        <taxon>Bacillati</taxon>
        <taxon>Bacillota</taxon>
        <taxon>Bacilli</taxon>
        <taxon>Bacillales</taxon>
        <taxon>Bacillaceae</taxon>
        <taxon>Bacillus</taxon>
    </lineage>
</organism>
<gene>
    <name evidence="3" type="ORF">WDJ61_07690</name>
</gene>
<evidence type="ECO:0000259" key="2">
    <source>
        <dbReference type="PROSITE" id="PS50943"/>
    </source>
</evidence>
<dbReference type="Proteomes" id="UP001387364">
    <property type="component" value="Chromosome"/>
</dbReference>
<dbReference type="InterPro" id="IPR001387">
    <property type="entry name" value="Cro/C1-type_HTH"/>
</dbReference>
<evidence type="ECO:0000313" key="3">
    <source>
        <dbReference type="EMBL" id="WXB94499.1"/>
    </source>
</evidence>
<feature type="domain" description="HTH cro/C1-type" evidence="2">
    <location>
        <begin position="6"/>
        <end position="60"/>
    </location>
</feature>
<dbReference type="Gene3D" id="1.10.260.40">
    <property type="entry name" value="lambda repressor-like DNA-binding domains"/>
    <property type="match status" value="1"/>
</dbReference>
<protein>
    <submittedName>
        <fullName evidence="3">Helix-turn-helix transcriptional regulator</fullName>
    </submittedName>
</protein>
<accession>A0ABZ2NAR1</accession>
<dbReference type="RefSeq" id="WP_338754234.1">
    <property type="nucleotide sequence ID" value="NZ_CP147404.1"/>
</dbReference>
<keyword evidence="4" id="KW-1185">Reference proteome</keyword>
<dbReference type="InterPro" id="IPR010982">
    <property type="entry name" value="Lambda_DNA-bd_dom_sf"/>
</dbReference>
<dbReference type="EMBL" id="CP147404">
    <property type="protein sequence ID" value="WXB94499.1"/>
    <property type="molecule type" value="Genomic_DNA"/>
</dbReference>
<reference evidence="3 4" key="1">
    <citation type="submission" date="2024-02" db="EMBL/GenBank/DDBJ databases">
        <title>Seven novel Bacillus-like species.</title>
        <authorList>
            <person name="Liu G."/>
        </authorList>
    </citation>
    <scope>NUCLEOTIDE SEQUENCE [LARGE SCALE GENOMIC DNA]</scope>
    <source>
        <strain evidence="3 4">FJAT-52991</strain>
    </source>
</reference>